<name>A0A383B0J1_9ZZZZ</name>
<gene>
    <name evidence="1" type="ORF">METZ01_LOCUS465782</name>
</gene>
<dbReference type="AlphaFoldDB" id="A0A383B0J1"/>
<organism evidence="1">
    <name type="scientific">marine metagenome</name>
    <dbReference type="NCBI Taxonomy" id="408172"/>
    <lineage>
        <taxon>unclassified sequences</taxon>
        <taxon>metagenomes</taxon>
        <taxon>ecological metagenomes</taxon>
    </lineage>
</organism>
<feature type="non-terminal residue" evidence="1">
    <location>
        <position position="85"/>
    </location>
</feature>
<dbReference type="EMBL" id="UINC01196077">
    <property type="protein sequence ID" value="SVE12928.1"/>
    <property type="molecule type" value="Genomic_DNA"/>
</dbReference>
<accession>A0A383B0J1</accession>
<protein>
    <submittedName>
        <fullName evidence="1">Uncharacterized protein</fullName>
    </submittedName>
</protein>
<evidence type="ECO:0000313" key="1">
    <source>
        <dbReference type="EMBL" id="SVE12928.1"/>
    </source>
</evidence>
<proteinExistence type="predicted"/>
<reference evidence="1" key="1">
    <citation type="submission" date="2018-05" db="EMBL/GenBank/DDBJ databases">
        <authorList>
            <person name="Lanie J.A."/>
            <person name="Ng W.-L."/>
            <person name="Kazmierczak K.M."/>
            <person name="Andrzejewski T.M."/>
            <person name="Davidsen T.M."/>
            <person name="Wayne K.J."/>
            <person name="Tettelin H."/>
            <person name="Glass J.I."/>
            <person name="Rusch D."/>
            <person name="Podicherti R."/>
            <person name="Tsui H.-C.T."/>
            <person name="Winkler M.E."/>
        </authorList>
    </citation>
    <scope>NUCLEOTIDE SEQUENCE</scope>
</reference>
<sequence length="85" mass="9636">MTNKSILTFWTLVFLLLWVPISCDKVDPQFKSVNEPIGDTSSITTTTETVRKVLLEEFAGHKCKFCPRAARGAQLIKELHDDELI</sequence>